<evidence type="ECO:0000256" key="1">
    <source>
        <dbReference type="ARBA" id="ARBA00022527"/>
    </source>
</evidence>
<dbReference type="Gene3D" id="3.30.565.10">
    <property type="entry name" value="Histidine kinase-like ATPase, C-terminal domain"/>
    <property type="match status" value="1"/>
</dbReference>
<evidence type="ECO:0000256" key="2">
    <source>
        <dbReference type="SAM" id="MobiDB-lite"/>
    </source>
</evidence>
<feature type="region of interest" description="Disordered" evidence="2">
    <location>
        <begin position="1"/>
        <end position="20"/>
    </location>
</feature>
<evidence type="ECO:0000259" key="3">
    <source>
        <dbReference type="Pfam" id="PF13581"/>
    </source>
</evidence>
<dbReference type="InterPro" id="IPR003594">
    <property type="entry name" value="HATPase_dom"/>
</dbReference>
<gene>
    <name evidence="4" type="ORF">GCM10010326_39590</name>
</gene>
<protein>
    <recommendedName>
        <fullName evidence="3">Histidine kinase/HSP90-like ATPase domain-containing protein</fullName>
    </recommendedName>
</protein>
<dbReference type="InterPro" id="IPR050267">
    <property type="entry name" value="Anti-sigma-factor_SerPK"/>
</dbReference>
<keyword evidence="1" id="KW-0723">Serine/threonine-protein kinase</keyword>
<dbReference type="EMBL" id="BMUU01000006">
    <property type="protein sequence ID" value="GGY41535.1"/>
    <property type="molecule type" value="Genomic_DNA"/>
</dbReference>
<comment type="caution">
    <text evidence="4">The sequence shown here is derived from an EMBL/GenBank/DDBJ whole genome shotgun (WGS) entry which is preliminary data.</text>
</comment>
<dbReference type="PANTHER" id="PTHR35526">
    <property type="entry name" value="ANTI-SIGMA-F FACTOR RSBW-RELATED"/>
    <property type="match status" value="1"/>
</dbReference>
<dbReference type="RefSeq" id="WP_161255567.1">
    <property type="nucleotide sequence ID" value="NZ_BMUU01000006.1"/>
</dbReference>
<keyword evidence="1" id="KW-0418">Kinase</keyword>
<dbReference type="Pfam" id="PF13581">
    <property type="entry name" value="HATPase_c_2"/>
    <property type="match status" value="1"/>
</dbReference>
<dbReference type="InterPro" id="IPR036890">
    <property type="entry name" value="HATPase_C_sf"/>
</dbReference>
<feature type="compositionally biased region" description="Polar residues" evidence="2">
    <location>
        <begin position="9"/>
        <end position="19"/>
    </location>
</feature>
<accession>A0ABQ3ACU6</accession>
<dbReference type="GeneID" id="96291899"/>
<sequence length="149" mass="15787">MVTPLRNRATGTEDSTASLRHSAAWDTTELSIADARAAVRTLLARAGHEPDGRPAQDAQLVVSELVTNALRHAPGPGHLTLEVLPDASLLRVTVRDSCPAPPAPQSPNPLRIGGHGLILVTRLCERLHTVPLDDGKQIVADLRLGEAAN</sequence>
<keyword evidence="5" id="KW-1185">Reference proteome</keyword>
<evidence type="ECO:0000313" key="4">
    <source>
        <dbReference type="EMBL" id="GGY41535.1"/>
    </source>
</evidence>
<organism evidence="4 5">
    <name type="scientific">Streptomyces xanthochromogenes</name>
    <dbReference type="NCBI Taxonomy" id="67384"/>
    <lineage>
        <taxon>Bacteria</taxon>
        <taxon>Bacillati</taxon>
        <taxon>Actinomycetota</taxon>
        <taxon>Actinomycetes</taxon>
        <taxon>Kitasatosporales</taxon>
        <taxon>Streptomycetaceae</taxon>
        <taxon>Streptomyces</taxon>
    </lineage>
</organism>
<name>A0ABQ3ACU6_9ACTN</name>
<feature type="domain" description="Histidine kinase/HSP90-like ATPase" evidence="3">
    <location>
        <begin position="31"/>
        <end position="129"/>
    </location>
</feature>
<evidence type="ECO:0000313" key="5">
    <source>
        <dbReference type="Proteomes" id="UP000600946"/>
    </source>
</evidence>
<dbReference type="SUPFAM" id="SSF55874">
    <property type="entry name" value="ATPase domain of HSP90 chaperone/DNA topoisomerase II/histidine kinase"/>
    <property type="match status" value="1"/>
</dbReference>
<proteinExistence type="predicted"/>
<reference evidence="5" key="1">
    <citation type="journal article" date="2019" name="Int. J. Syst. Evol. Microbiol.">
        <title>The Global Catalogue of Microorganisms (GCM) 10K type strain sequencing project: providing services to taxonomists for standard genome sequencing and annotation.</title>
        <authorList>
            <consortium name="The Broad Institute Genomics Platform"/>
            <consortium name="The Broad Institute Genome Sequencing Center for Infectious Disease"/>
            <person name="Wu L."/>
            <person name="Ma J."/>
        </authorList>
    </citation>
    <scope>NUCLEOTIDE SEQUENCE [LARGE SCALE GENOMIC DNA]</scope>
    <source>
        <strain evidence="5">JCM 4594</strain>
    </source>
</reference>
<dbReference type="CDD" id="cd16936">
    <property type="entry name" value="HATPase_RsbW-like"/>
    <property type="match status" value="1"/>
</dbReference>
<dbReference type="PANTHER" id="PTHR35526:SF3">
    <property type="entry name" value="ANTI-SIGMA-F FACTOR RSBW"/>
    <property type="match status" value="1"/>
</dbReference>
<keyword evidence="1" id="KW-0808">Transferase</keyword>
<dbReference type="Proteomes" id="UP000600946">
    <property type="component" value="Unassembled WGS sequence"/>
</dbReference>